<protein>
    <submittedName>
        <fullName evidence="1">Uncharacterized protein</fullName>
    </submittedName>
</protein>
<comment type="caution">
    <text evidence="1">The sequence shown here is derived from an EMBL/GenBank/DDBJ whole genome shotgun (WGS) entry which is preliminary data.</text>
</comment>
<proteinExistence type="predicted"/>
<dbReference type="AlphaFoldDB" id="A0AAV7LWG1"/>
<accession>A0AAV7LWG1</accession>
<evidence type="ECO:0000313" key="1">
    <source>
        <dbReference type="EMBL" id="KAJ1093903.1"/>
    </source>
</evidence>
<dbReference type="Proteomes" id="UP001066276">
    <property type="component" value="Chromosome 11"/>
</dbReference>
<sequence>MRSPRAQDVYTSKWLIEDRECLMRNPRAPDVCTSKRLIEDTGCLMQSSRAQDVGTSKRLMREAARCGALVLRMYAQVNDSLKTEAA</sequence>
<evidence type="ECO:0000313" key="2">
    <source>
        <dbReference type="Proteomes" id="UP001066276"/>
    </source>
</evidence>
<name>A0AAV7LWG1_PLEWA</name>
<dbReference type="EMBL" id="JANPWB010000015">
    <property type="protein sequence ID" value="KAJ1093903.1"/>
    <property type="molecule type" value="Genomic_DNA"/>
</dbReference>
<organism evidence="1 2">
    <name type="scientific">Pleurodeles waltl</name>
    <name type="common">Iberian ribbed newt</name>
    <dbReference type="NCBI Taxonomy" id="8319"/>
    <lineage>
        <taxon>Eukaryota</taxon>
        <taxon>Metazoa</taxon>
        <taxon>Chordata</taxon>
        <taxon>Craniata</taxon>
        <taxon>Vertebrata</taxon>
        <taxon>Euteleostomi</taxon>
        <taxon>Amphibia</taxon>
        <taxon>Batrachia</taxon>
        <taxon>Caudata</taxon>
        <taxon>Salamandroidea</taxon>
        <taxon>Salamandridae</taxon>
        <taxon>Pleurodelinae</taxon>
        <taxon>Pleurodeles</taxon>
    </lineage>
</organism>
<keyword evidence="2" id="KW-1185">Reference proteome</keyword>
<gene>
    <name evidence="1" type="ORF">NDU88_006991</name>
</gene>
<reference evidence="1" key="1">
    <citation type="journal article" date="2022" name="bioRxiv">
        <title>Sequencing and chromosome-scale assembly of the giantPleurodeles waltlgenome.</title>
        <authorList>
            <person name="Brown T."/>
            <person name="Elewa A."/>
            <person name="Iarovenko S."/>
            <person name="Subramanian E."/>
            <person name="Araus A.J."/>
            <person name="Petzold A."/>
            <person name="Susuki M."/>
            <person name="Suzuki K.-i.T."/>
            <person name="Hayashi T."/>
            <person name="Toyoda A."/>
            <person name="Oliveira C."/>
            <person name="Osipova E."/>
            <person name="Leigh N.D."/>
            <person name="Simon A."/>
            <person name="Yun M.H."/>
        </authorList>
    </citation>
    <scope>NUCLEOTIDE SEQUENCE</scope>
    <source>
        <strain evidence="1">20211129_DDA</strain>
        <tissue evidence="1">Liver</tissue>
    </source>
</reference>